<proteinExistence type="predicted"/>
<dbReference type="EMBL" id="CH473950">
    <property type="protein sequence ID" value="EDM15585.1"/>
    <property type="molecule type" value="Genomic_DNA"/>
</dbReference>
<evidence type="ECO:0000313" key="2">
    <source>
        <dbReference type="Proteomes" id="UP000234681"/>
    </source>
</evidence>
<reference evidence="1 2" key="2">
    <citation type="submission" date="2005-09" db="EMBL/GenBank/DDBJ databases">
        <authorList>
            <person name="Mural R.J."/>
            <person name="Li P.W."/>
            <person name="Adams M.D."/>
            <person name="Amanatides P.G."/>
            <person name="Baden-Tillson H."/>
            <person name="Barnstead M."/>
            <person name="Chin S.H."/>
            <person name="Dew I."/>
            <person name="Evans C.A."/>
            <person name="Ferriera S."/>
            <person name="Flanigan M."/>
            <person name="Fosler C."/>
            <person name="Glodek A."/>
            <person name="Gu Z."/>
            <person name="Holt R.A."/>
            <person name="Jennings D."/>
            <person name="Kraft C.L."/>
            <person name="Lu F."/>
            <person name="Nguyen T."/>
            <person name="Nusskern D.R."/>
            <person name="Pfannkoch C.M."/>
            <person name="Sitter C."/>
            <person name="Sutton G.G."/>
            <person name="Venter J.C."/>
            <person name="Wang Z."/>
            <person name="Woodage T."/>
            <person name="Zheng X.H."/>
            <person name="Zhong F."/>
        </authorList>
    </citation>
    <scope>NUCLEOTIDE SEQUENCE [LARGE SCALE GENOMIC DNA]</scope>
    <source>
        <strain evidence="1">BN</strain>
        <strain evidence="2">BN, Sprague-Dawley</strain>
    </source>
</reference>
<name>A6HTD7_RAT</name>
<dbReference type="EMBL" id="CH473950">
    <property type="protein sequence ID" value="EDM15586.1"/>
    <property type="molecule type" value="Genomic_DNA"/>
</dbReference>
<accession>A6HTD7</accession>
<gene>
    <name evidence="1" type="ORF">rCG_59665</name>
</gene>
<reference evidence="1" key="1">
    <citation type="journal article" date="2005" name="Genome Res.">
        <title>Gene and alternative splicing annotation with AIR.</title>
        <authorList>
            <person name="Florea L."/>
            <person name="Di Francesco V."/>
            <person name="Miller J."/>
            <person name="Turner R."/>
            <person name="Yao A."/>
            <person name="Harris M."/>
            <person name="Walenz B."/>
            <person name="Mobarry C."/>
            <person name="Merkulov G.V."/>
            <person name="Charlab R."/>
            <person name="Dew I."/>
            <person name="Deng Z."/>
            <person name="Istrail S."/>
            <person name="Li P."/>
            <person name="Sutton G."/>
        </authorList>
    </citation>
    <scope>NUCLEOTIDE SEQUENCE</scope>
    <source>
        <strain evidence="1">BN</strain>
    </source>
</reference>
<evidence type="ECO:0000313" key="1">
    <source>
        <dbReference type="EMBL" id="EDM15586.1"/>
    </source>
</evidence>
<protein>
    <submittedName>
        <fullName evidence="1">RCG59665, isoform CRA_a</fullName>
    </submittedName>
</protein>
<sequence>MVTSTSSYPQGPGFCVQCPHTSLLLV</sequence>
<organism evidence="1 2">
    <name type="scientific">Rattus norvegicus</name>
    <name type="common">Rat</name>
    <dbReference type="NCBI Taxonomy" id="10116"/>
    <lineage>
        <taxon>Eukaryota</taxon>
        <taxon>Metazoa</taxon>
        <taxon>Chordata</taxon>
        <taxon>Craniata</taxon>
        <taxon>Vertebrata</taxon>
        <taxon>Euteleostomi</taxon>
        <taxon>Mammalia</taxon>
        <taxon>Eutheria</taxon>
        <taxon>Euarchontoglires</taxon>
        <taxon>Glires</taxon>
        <taxon>Rodentia</taxon>
        <taxon>Myomorpha</taxon>
        <taxon>Muroidea</taxon>
        <taxon>Muridae</taxon>
        <taxon>Murinae</taxon>
        <taxon>Rattus</taxon>
    </lineage>
</organism>
<dbReference type="AlphaFoldDB" id="A6HTD7"/>
<dbReference type="Proteomes" id="UP000234681">
    <property type="component" value="Chromosome 7"/>
</dbReference>